<dbReference type="GO" id="GO:0005737">
    <property type="term" value="C:cytoplasm"/>
    <property type="evidence" value="ECO:0007669"/>
    <property type="project" value="UniProtKB-SubCell"/>
</dbReference>
<dbReference type="InterPro" id="IPR036736">
    <property type="entry name" value="ACP-like_sf"/>
</dbReference>
<dbReference type="GO" id="GO:0005886">
    <property type="term" value="C:plasma membrane"/>
    <property type="evidence" value="ECO:0007669"/>
    <property type="project" value="TreeGrafter"/>
</dbReference>
<dbReference type="GO" id="GO:0071770">
    <property type="term" value="P:DIM/DIP cell wall layer assembly"/>
    <property type="evidence" value="ECO:0007669"/>
    <property type="project" value="TreeGrafter"/>
</dbReference>
<dbReference type="InterPro" id="IPR018201">
    <property type="entry name" value="Ketoacyl_synth_AS"/>
</dbReference>
<dbReference type="Gene3D" id="1.10.1240.100">
    <property type="match status" value="1"/>
</dbReference>
<dbReference type="Gene3D" id="3.40.47.10">
    <property type="match status" value="1"/>
</dbReference>
<dbReference type="InterPro" id="IPR014031">
    <property type="entry name" value="Ketoacyl_synth_C"/>
</dbReference>
<dbReference type="SMART" id="SM00825">
    <property type="entry name" value="PKS_KS"/>
    <property type="match status" value="1"/>
</dbReference>
<keyword evidence="6" id="KW-0597">Phosphoprotein</keyword>
<dbReference type="SUPFAM" id="SSF47336">
    <property type="entry name" value="ACP-like"/>
    <property type="match status" value="2"/>
</dbReference>
<dbReference type="PROSITE" id="PS00012">
    <property type="entry name" value="PHOSPHOPANTETHEINE"/>
    <property type="match status" value="2"/>
</dbReference>
<dbReference type="Pfam" id="PF02801">
    <property type="entry name" value="Ketoacyl-synt_C"/>
    <property type="match status" value="1"/>
</dbReference>
<dbReference type="Gene3D" id="3.40.50.1820">
    <property type="entry name" value="alpha/beta hydrolase"/>
    <property type="match status" value="1"/>
</dbReference>
<dbReference type="SMART" id="SM00823">
    <property type="entry name" value="PKS_PP"/>
    <property type="match status" value="2"/>
</dbReference>
<dbReference type="SUPFAM" id="SSF53901">
    <property type="entry name" value="Thiolase-like"/>
    <property type="match status" value="1"/>
</dbReference>
<dbReference type="PROSITE" id="PS52004">
    <property type="entry name" value="KS3_2"/>
    <property type="match status" value="1"/>
</dbReference>
<dbReference type="InterPro" id="IPR016039">
    <property type="entry name" value="Thiolase-like"/>
</dbReference>
<dbReference type="InterPro" id="IPR020806">
    <property type="entry name" value="PKS_PP-bd"/>
</dbReference>
<dbReference type="RefSeq" id="WP_269471844.1">
    <property type="nucleotide sequence ID" value="NZ_AP018449.1"/>
</dbReference>
<name>A0A348AN94_9FIRM</name>
<evidence type="ECO:0000259" key="9">
    <source>
        <dbReference type="PROSITE" id="PS50075"/>
    </source>
</evidence>
<evidence type="ECO:0000256" key="7">
    <source>
        <dbReference type="ARBA" id="ARBA00022679"/>
    </source>
</evidence>
<dbReference type="InterPro" id="IPR054514">
    <property type="entry name" value="RhiE-like_linker"/>
</dbReference>
<dbReference type="Pfam" id="PF22336">
    <property type="entry name" value="RhiE-like_linker"/>
    <property type="match status" value="1"/>
</dbReference>
<reference evidence="11 12" key="1">
    <citation type="journal article" date="2018" name="Int. J. Syst. Evol. Microbiol.">
        <title>Methylomusa anaerophila gen. nov., sp. nov., an anaerobic methanol-utilizing bacterium isolated from a microbial fuel cell.</title>
        <authorList>
            <person name="Amano N."/>
            <person name="Yamamuro A."/>
            <person name="Miyahara M."/>
            <person name="Kouzuma A."/>
            <person name="Abe T."/>
            <person name="Watanabe K."/>
        </authorList>
    </citation>
    <scope>NUCLEOTIDE SEQUENCE [LARGE SCALE GENOMIC DNA]</scope>
    <source>
        <strain evidence="11 12">MMFC1</strain>
    </source>
</reference>
<keyword evidence="5" id="KW-0963">Cytoplasm</keyword>
<sequence length="1281" mass="143068">MNVHDIFGRLQAGAISLEEAKKKLATETISEFSDLNLVKPLPAEQTLTKEIKYQDGIAIVGMSGRYPEADNLEQYWDNLANAKNSIKEIPKSRWDVSQYFDPHPAQKGKVYCKWLGALDDIEYFDPCFFHLSPSEAKTMDPQHRIFLQESYKAFEDAGYNRQMLSNKKCGVYLGVIMSGEYGLLMYKSQAGLISVTGNNFAIAAARISYFLNLKGPALPIDTACSSSLVAIHLACQALLNKEIDMALVGGVTLYLTPESYIGLCSAGMLSPDGRCKPFDNDANGFIPGEGCGTLVLKRLKDAELDNDNIYGVIIGSGINQDGKTNGITAPSVNSQIELEREIYSKYNIHPESISYVEMHGTGTKLGDPIELEALATVFKEKTNKKNYCAIGSVKSNIGHTSAAAGMASIHKVLLSMKNKKLVPTLHFNKHNAHFNFDDSPFYVNTKVRPWERGTGTLRRACVSSFGLSGTNAHIVIEEYQSKNDVNNTAVATKAKKPILFVLSAKSEEQLKIYAECMMRYVEAHEDIDLDDMAYTLQVGREAMDYRLAFLADSRTVLLKALHDFTHDNSSIGLLTAQVKNSKAEVALFQEDEDAKALLQTWISKGKQNKVAELWVKGLNISWDQLYSYTKPHRISLPTYPFAKEGYWVANKTKTINGAAMVTNDSWTDLGGQKLNSESSKQPLQSIIPTKTDVSKKTDSGSKISLPSISAYQNLSKETISKNEHLITLSSTNISLPQTGINDKSNSEIHAQVPIIINSLQDELTISLAKVLSMKCSDIDLNEKFIEMGLDSIIGVEWIRTINERYGTNIAANEVYNYPTIIEFAGFLEKELAKQGDTKQVNTRLVPSGELLQQELTTSLAKLLSMKQGDIEMETKFIEMGLDSIIGVEWVRIINERYGTNILANSVYDYPTMREFIAFLEKELIQCKGNLNHLHAGGDVNAPCDEALPESQAETEDVISCPAGFGEVNGIVIEWSQFPELIHLNHSNSGRPVFWFHTALGGVELYQVLANKCQRPFFGIQARGWLTDRPPLRGIQAMASYYAHIVQSVQPKGPYDLGGYSLGGTLAYEVTRQLQELGEAVNSIVMLDSLDTVGRNRVKSSPQNVFLQTINFALLPTMLQEPEKAAKILINKNEIDEVLGDEEYFERLFMLAQSRGLNKAKDEIYTLIQQKQKVQNAYETERFNILPLPNPQAVTCYYFRNKSGLLYAEFESYLTNTASHSSIDNTKYWGEWERYLPNFYMIDVDAPNHMMLLSEAKSCEKIFAFCEKLYSEKGMLTYEGEK</sequence>
<dbReference type="InterPro" id="IPR020841">
    <property type="entry name" value="PKS_Beta-ketoAc_synthase_dom"/>
</dbReference>
<keyword evidence="12" id="KW-1185">Reference proteome</keyword>
<comment type="function">
    <text evidence="1">Involved in some intermediate steps for the synthesis of the antibiotic polyketide bacillaene which is involved in secondary metabolism.</text>
</comment>
<keyword evidence="7" id="KW-0808">Transferase</keyword>
<evidence type="ECO:0000256" key="1">
    <source>
        <dbReference type="ARBA" id="ARBA00003299"/>
    </source>
</evidence>
<evidence type="ECO:0000256" key="6">
    <source>
        <dbReference type="ARBA" id="ARBA00022553"/>
    </source>
</evidence>
<evidence type="ECO:0000256" key="8">
    <source>
        <dbReference type="ARBA" id="ARBA00022737"/>
    </source>
</evidence>
<comment type="pathway">
    <text evidence="3">Antibiotic biosynthesis; bacillaene biosynthesis.</text>
</comment>
<dbReference type="Pfam" id="PF00109">
    <property type="entry name" value="ketoacyl-synt"/>
    <property type="match status" value="1"/>
</dbReference>
<dbReference type="InterPro" id="IPR014030">
    <property type="entry name" value="Ketoacyl_synth_N"/>
</dbReference>
<dbReference type="EMBL" id="AP018449">
    <property type="protein sequence ID" value="BBB92542.1"/>
    <property type="molecule type" value="Genomic_DNA"/>
</dbReference>
<dbReference type="GO" id="GO:0031177">
    <property type="term" value="F:phosphopantetheine binding"/>
    <property type="evidence" value="ECO:0007669"/>
    <property type="project" value="InterPro"/>
</dbReference>
<feature type="domain" description="Carrier" evidence="9">
    <location>
        <begin position="754"/>
        <end position="831"/>
    </location>
</feature>
<dbReference type="PANTHER" id="PTHR43775">
    <property type="entry name" value="FATTY ACID SYNTHASE"/>
    <property type="match status" value="1"/>
</dbReference>
<dbReference type="PROSITE" id="PS00606">
    <property type="entry name" value="KS3_1"/>
    <property type="match status" value="1"/>
</dbReference>
<dbReference type="GO" id="GO:0006633">
    <property type="term" value="P:fatty acid biosynthetic process"/>
    <property type="evidence" value="ECO:0007669"/>
    <property type="project" value="InterPro"/>
</dbReference>
<gene>
    <name evidence="11" type="primary">pksL_3</name>
    <name evidence="11" type="ORF">MAMMFC1_03237</name>
</gene>
<dbReference type="PROSITE" id="PS50075">
    <property type="entry name" value="CARRIER"/>
    <property type="match status" value="2"/>
</dbReference>
<protein>
    <submittedName>
        <fullName evidence="11">Polyketide synthase PksL</fullName>
    </submittedName>
</protein>
<evidence type="ECO:0000256" key="5">
    <source>
        <dbReference type="ARBA" id="ARBA00022490"/>
    </source>
</evidence>
<dbReference type="SMART" id="SM01294">
    <property type="entry name" value="PKS_PP_betabranch"/>
    <property type="match status" value="2"/>
</dbReference>
<dbReference type="Pfam" id="PF00550">
    <property type="entry name" value="PP-binding"/>
    <property type="match status" value="2"/>
</dbReference>
<dbReference type="InterPro" id="IPR029058">
    <property type="entry name" value="AB_hydrolase_fold"/>
</dbReference>
<evidence type="ECO:0000259" key="10">
    <source>
        <dbReference type="PROSITE" id="PS52004"/>
    </source>
</evidence>
<evidence type="ECO:0000256" key="3">
    <source>
        <dbReference type="ARBA" id="ARBA00004789"/>
    </source>
</evidence>
<dbReference type="InterPro" id="IPR050091">
    <property type="entry name" value="PKS_NRPS_Biosynth_Enz"/>
</dbReference>
<dbReference type="SUPFAM" id="SSF53474">
    <property type="entry name" value="alpha/beta-Hydrolases"/>
    <property type="match status" value="1"/>
</dbReference>
<feature type="domain" description="Carrier" evidence="9">
    <location>
        <begin position="846"/>
        <end position="923"/>
    </location>
</feature>
<dbReference type="InterPro" id="IPR006162">
    <property type="entry name" value="Ppantetheine_attach_site"/>
</dbReference>
<accession>A0A348AN94</accession>
<dbReference type="Pfam" id="PF00975">
    <property type="entry name" value="Thioesterase"/>
    <property type="match status" value="1"/>
</dbReference>
<evidence type="ECO:0000256" key="4">
    <source>
        <dbReference type="ARBA" id="ARBA00022450"/>
    </source>
</evidence>
<dbReference type="CDD" id="cd00833">
    <property type="entry name" value="PKS"/>
    <property type="match status" value="1"/>
</dbReference>
<dbReference type="InterPro" id="IPR009081">
    <property type="entry name" value="PP-bd_ACP"/>
</dbReference>
<dbReference type="FunFam" id="3.40.47.10:FF:000019">
    <property type="entry name" value="Polyketide synthase type I"/>
    <property type="match status" value="1"/>
</dbReference>
<evidence type="ECO:0000313" key="11">
    <source>
        <dbReference type="EMBL" id="BBB92542.1"/>
    </source>
</evidence>
<keyword evidence="4" id="KW-0596">Phosphopantetheine</keyword>
<evidence type="ECO:0000256" key="2">
    <source>
        <dbReference type="ARBA" id="ARBA00004496"/>
    </source>
</evidence>
<comment type="subcellular location">
    <subcellularLocation>
        <location evidence="2">Cytoplasm</location>
    </subcellularLocation>
</comment>
<dbReference type="PANTHER" id="PTHR43775:SF37">
    <property type="entry name" value="SI:DKEY-61P9.11"/>
    <property type="match status" value="1"/>
</dbReference>
<dbReference type="Gene3D" id="1.10.1200.10">
    <property type="entry name" value="ACP-like"/>
    <property type="match status" value="2"/>
</dbReference>
<dbReference type="GO" id="GO:0004312">
    <property type="term" value="F:fatty acid synthase activity"/>
    <property type="evidence" value="ECO:0007669"/>
    <property type="project" value="TreeGrafter"/>
</dbReference>
<proteinExistence type="predicted"/>
<dbReference type="Proteomes" id="UP000276437">
    <property type="component" value="Chromosome"/>
</dbReference>
<dbReference type="GO" id="GO:0004315">
    <property type="term" value="F:3-oxoacyl-[acyl-carrier-protein] synthase activity"/>
    <property type="evidence" value="ECO:0007669"/>
    <property type="project" value="InterPro"/>
</dbReference>
<dbReference type="InterPro" id="IPR001031">
    <property type="entry name" value="Thioesterase"/>
</dbReference>
<dbReference type="KEGG" id="mana:MAMMFC1_03237"/>
<evidence type="ECO:0000313" key="12">
    <source>
        <dbReference type="Proteomes" id="UP000276437"/>
    </source>
</evidence>
<feature type="domain" description="Ketosynthase family 3 (KS3)" evidence="10">
    <location>
        <begin position="54"/>
        <end position="478"/>
    </location>
</feature>
<keyword evidence="8" id="KW-0677">Repeat</keyword>
<organism evidence="11 12">
    <name type="scientific">Methylomusa anaerophila</name>
    <dbReference type="NCBI Taxonomy" id="1930071"/>
    <lineage>
        <taxon>Bacteria</taxon>
        <taxon>Bacillati</taxon>
        <taxon>Bacillota</taxon>
        <taxon>Negativicutes</taxon>
        <taxon>Selenomonadales</taxon>
        <taxon>Sporomusaceae</taxon>
        <taxon>Methylomusa</taxon>
    </lineage>
</organism>